<accession>A0A3A9ZGQ1</accession>
<dbReference type="EMBL" id="RBAK01000004">
    <property type="protein sequence ID" value="RKN47722.1"/>
    <property type="molecule type" value="Genomic_DNA"/>
</dbReference>
<sequence length="76" mass="8489">MGMMVTARRLDSAADEVRYAFGFEDRFDRVLIIDPHTLEARAEEGDFDGAASVITAKIVKMWRSSGEFPTRAMFAG</sequence>
<proteinExistence type="predicted"/>
<comment type="caution">
    <text evidence="1">The sequence shown here is derived from an EMBL/GenBank/DDBJ whole genome shotgun (WGS) entry which is preliminary data.</text>
</comment>
<protein>
    <submittedName>
        <fullName evidence="1">Uncharacterized protein</fullName>
    </submittedName>
</protein>
<gene>
    <name evidence="1" type="ORF">D7223_13295</name>
</gene>
<evidence type="ECO:0000313" key="1">
    <source>
        <dbReference type="EMBL" id="RKN47722.1"/>
    </source>
</evidence>
<evidence type="ECO:0000313" key="2">
    <source>
        <dbReference type="Proteomes" id="UP000281726"/>
    </source>
</evidence>
<name>A0A3A9ZGQ1_9ACTN</name>
<dbReference type="OrthoDB" id="3399623at2"/>
<reference evidence="1 2" key="1">
    <citation type="journal article" date="2004" name="Syst. Appl. Microbiol.">
        <title>Cryptoendolithic actinomycetes from antarctic sandstone rock samples: Micromonospora endolithica sp. nov. and two isolates related to Micromonospora coerulea Jensen 1932.</title>
        <authorList>
            <person name="Hirsch P."/>
            <person name="Mevs U."/>
            <person name="Kroppenstedt R.M."/>
            <person name="Schumann P."/>
            <person name="Stackebrandt E."/>
        </authorList>
    </citation>
    <scope>NUCLEOTIDE SEQUENCE [LARGE SCALE GENOMIC DNA]</scope>
    <source>
        <strain evidence="1 2">JCM 12677</strain>
    </source>
</reference>
<dbReference type="AlphaFoldDB" id="A0A3A9ZGQ1"/>
<keyword evidence="2" id="KW-1185">Reference proteome</keyword>
<dbReference type="Proteomes" id="UP000281726">
    <property type="component" value="Unassembled WGS sequence"/>
</dbReference>
<organism evidence="1 2">
    <name type="scientific">Micromonospora endolithica</name>
    <dbReference type="NCBI Taxonomy" id="230091"/>
    <lineage>
        <taxon>Bacteria</taxon>
        <taxon>Bacillati</taxon>
        <taxon>Actinomycetota</taxon>
        <taxon>Actinomycetes</taxon>
        <taxon>Micromonosporales</taxon>
        <taxon>Micromonosporaceae</taxon>
        <taxon>Micromonospora</taxon>
    </lineage>
</organism>